<dbReference type="RefSeq" id="WP_338732011.1">
    <property type="nucleotide sequence ID" value="NZ_CP136924.1"/>
</dbReference>
<keyword evidence="3" id="KW-1185">Reference proteome</keyword>
<organism evidence="1 3">
    <name type="scientific">Mangrovimonas cancribranchiae</name>
    <dbReference type="NCBI Taxonomy" id="3080055"/>
    <lineage>
        <taxon>Bacteria</taxon>
        <taxon>Pseudomonadati</taxon>
        <taxon>Bacteroidota</taxon>
        <taxon>Flavobacteriia</taxon>
        <taxon>Flavobacteriales</taxon>
        <taxon>Flavobacteriaceae</taxon>
        <taxon>Mangrovimonas</taxon>
    </lineage>
</organism>
<dbReference type="Proteomes" id="UP001368318">
    <property type="component" value="Chromosome"/>
</dbReference>
<reference evidence="1 3" key="1">
    <citation type="submission" date="2023-10" db="EMBL/GenBank/DDBJ databases">
        <title>Culture-based analysis of two novel bacteria associated with mangrove crab gills.</title>
        <authorList>
            <person name="Yang X."/>
            <person name="Garuglieri E."/>
            <person name="Van Goethem M.W."/>
            <person name="Fusi M."/>
            <person name="Marasco R."/>
            <person name="Daffonchio D.G."/>
        </authorList>
    </citation>
    <scope>NUCLEOTIDE SEQUENCE [LARGE SCALE GENOMIC DNA]</scope>
    <source>
        <strain evidence="2">UG2-1</strain>
        <strain evidence="1">UG2-2</strain>
        <strain evidence="3">UG2_2</strain>
    </source>
</reference>
<evidence type="ECO:0000313" key="2">
    <source>
        <dbReference type="EMBL" id="WXA12891.1"/>
    </source>
</evidence>
<protein>
    <submittedName>
        <fullName evidence="1">Uncharacterized protein</fullName>
    </submittedName>
</protein>
<evidence type="ECO:0000313" key="1">
    <source>
        <dbReference type="EMBL" id="WXA01947.1"/>
    </source>
</evidence>
<dbReference type="KEGG" id="mcaa:R3L15_12295"/>
<accession>A0AAU6NWC1</accession>
<evidence type="ECO:0000313" key="3">
    <source>
        <dbReference type="Proteomes" id="UP001368318"/>
    </source>
</evidence>
<dbReference type="EMBL" id="CP136925">
    <property type="protein sequence ID" value="WXA12891.1"/>
    <property type="molecule type" value="Genomic_DNA"/>
</dbReference>
<proteinExistence type="predicted"/>
<dbReference type="EMBL" id="CP136924">
    <property type="protein sequence ID" value="WXA01947.1"/>
    <property type="molecule type" value="Genomic_DNA"/>
</dbReference>
<gene>
    <name evidence="2" type="ORF">R3L15_12295</name>
    <name evidence="1" type="ORF">R3L16_09295</name>
</gene>
<dbReference type="AlphaFoldDB" id="A0AAU6NWC1"/>
<name>A0AAU6NWC1_9FLAO</name>
<sequence length="125" mass="14399">MYQPTFGTDNPIQFENPEIYYETLGFLAKSDGTSAITWENNQNQGARSYEVRVQCYNNIENYPLPLSRKFTAGTGRSIHRINATAFLEDLLNNHNFQEGEVQDIDAIRNSIPEQYREDFDRGLAL</sequence>